<dbReference type="Gramene" id="TraesSTA7A03G03956570.1">
    <property type="protein sequence ID" value="TraesSTA7A03G03956570.1"/>
    <property type="gene ID" value="TraesSTA7A03G03956570"/>
</dbReference>
<dbReference type="AlphaFoldDB" id="A0A3B6RMT2"/>
<reference evidence="2" key="2">
    <citation type="submission" date="2018-10" db="UniProtKB">
        <authorList>
            <consortium name="EnsemblPlants"/>
        </authorList>
    </citation>
    <scope>IDENTIFICATION</scope>
</reference>
<protein>
    <submittedName>
        <fullName evidence="2">Uncharacterized protein</fullName>
    </submittedName>
</protein>
<feature type="compositionally biased region" description="Basic and acidic residues" evidence="1">
    <location>
        <begin position="75"/>
        <end position="86"/>
    </location>
</feature>
<dbReference type="Gramene" id="TraesMAC7A03G03966030.1">
    <property type="protein sequence ID" value="TraesMAC7A03G03966030.1"/>
    <property type="gene ID" value="TraesMAC7A03G03966030"/>
</dbReference>
<evidence type="ECO:0000313" key="2">
    <source>
        <dbReference type="EnsemblPlants" id="TraesCS7A02G384300.1"/>
    </source>
</evidence>
<dbReference type="Gramene" id="TraesARI7A03G03940550.1">
    <property type="protein sequence ID" value="TraesARI7A03G03940550.1"/>
    <property type="gene ID" value="TraesARI7A03G03940550"/>
</dbReference>
<keyword evidence="3" id="KW-1185">Reference proteome</keyword>
<dbReference type="Gramene" id="TraesCAD_scaffold_081836_01G000100.1">
    <property type="protein sequence ID" value="TraesCAD_scaffold_081836_01G000100.1"/>
    <property type="gene ID" value="TraesCAD_scaffold_081836_01G000100"/>
</dbReference>
<dbReference type="Gramene" id="TraesSYM7A03G03920240.1">
    <property type="protein sequence ID" value="TraesSYM7A03G03920240.1"/>
    <property type="gene ID" value="TraesSYM7A03G03920240"/>
</dbReference>
<accession>A0A3B6RMT2</accession>
<evidence type="ECO:0000313" key="3">
    <source>
        <dbReference type="Proteomes" id="UP000019116"/>
    </source>
</evidence>
<dbReference type="Gramene" id="TraesJAG7A03G03948550.1">
    <property type="protein sequence ID" value="TraesJAG7A03G03948550.1"/>
    <property type="gene ID" value="TraesJAG7A03G03948550"/>
</dbReference>
<dbReference type="Gramene" id="TraesJUL7A03G04003430.1">
    <property type="protein sequence ID" value="TraesJUL7A03G04003430.1"/>
    <property type="gene ID" value="TraesJUL7A03G04003430"/>
</dbReference>
<evidence type="ECO:0000256" key="1">
    <source>
        <dbReference type="SAM" id="MobiDB-lite"/>
    </source>
</evidence>
<organism evidence="2">
    <name type="scientific">Triticum aestivum</name>
    <name type="common">Wheat</name>
    <dbReference type="NCBI Taxonomy" id="4565"/>
    <lineage>
        <taxon>Eukaryota</taxon>
        <taxon>Viridiplantae</taxon>
        <taxon>Streptophyta</taxon>
        <taxon>Embryophyta</taxon>
        <taxon>Tracheophyta</taxon>
        <taxon>Spermatophyta</taxon>
        <taxon>Magnoliopsida</taxon>
        <taxon>Liliopsida</taxon>
        <taxon>Poales</taxon>
        <taxon>Poaceae</taxon>
        <taxon>BOP clade</taxon>
        <taxon>Pooideae</taxon>
        <taxon>Triticodae</taxon>
        <taxon>Triticeae</taxon>
        <taxon>Triticinae</taxon>
        <taxon>Triticum</taxon>
    </lineage>
</organism>
<dbReference type="Gramene" id="TraesLAC7A03G03920330.1">
    <property type="protein sequence ID" value="TraesLAC7A03G03920330.1"/>
    <property type="gene ID" value="TraesLAC7A03G03920330"/>
</dbReference>
<dbReference type="Gramene" id="TraesROB_scaffold_039415_01G000100.1">
    <property type="protein sequence ID" value="TraesROB_scaffold_039415_01G000100.1"/>
    <property type="gene ID" value="TraesROB_scaffold_039415_01G000100"/>
</dbReference>
<dbReference type="Gramene" id="TraesPARA_EIv1.0_2318580.1">
    <property type="protein sequence ID" value="TraesPARA_EIv1.0_2318580.1.CDS"/>
    <property type="gene ID" value="TraesPARA_EIv1.0_2318580"/>
</dbReference>
<dbReference type="OMA" id="MLPTHTV"/>
<dbReference type="Gramene" id="TraesCLE_scaffold_046416_01G000100.1">
    <property type="protein sequence ID" value="TraesCLE_scaffold_046416_01G000100.1"/>
    <property type="gene ID" value="TraesCLE_scaffold_046416_01G000100"/>
</dbReference>
<dbReference type="Gramene" id="TraesCS7A03G0930100.1">
    <property type="protein sequence ID" value="TraesCS7A03G0930100.1.CDS"/>
    <property type="gene ID" value="TraesCS7A03G0930100"/>
</dbReference>
<proteinExistence type="predicted"/>
<dbReference type="Gramene" id="TraesRN7A0100915300.1">
    <property type="protein sequence ID" value="TraesRN7A0100915300.1"/>
    <property type="gene ID" value="TraesRN7A0100915300"/>
</dbReference>
<dbReference type="Gramene" id="TraesCS7A02G384300.1">
    <property type="protein sequence ID" value="TraesCS7A02G384300.1"/>
    <property type="gene ID" value="TraesCS7A02G384300"/>
</dbReference>
<dbReference type="Proteomes" id="UP000019116">
    <property type="component" value="Chromosome 7A"/>
</dbReference>
<name>A0A3B6RMT2_WHEAT</name>
<dbReference type="Gramene" id="TraesWEE_scaffold_071902_01G000100.1">
    <property type="protein sequence ID" value="TraesWEE_scaffold_071902_01G000100.1"/>
    <property type="gene ID" value="TraesWEE_scaffold_071902_01G000100"/>
</dbReference>
<sequence length="103" mass="11363">MADGLVLVDEGFEGCRISTGAADGGWDRGAPCSRTRVGWCSGRMNMLRGFIGGVLRRRAMWMLPTHMVHNMGESISDRPKQNHDRPTTAGCSNDKRHSHCGYN</sequence>
<dbReference type="Gramene" id="TraesLDM7A03G03969970.1">
    <property type="protein sequence ID" value="TraesLDM7A03G03969970.1"/>
    <property type="gene ID" value="TraesLDM7A03G03969970"/>
</dbReference>
<reference evidence="2" key="1">
    <citation type="submission" date="2018-08" db="EMBL/GenBank/DDBJ databases">
        <authorList>
            <person name="Rossello M."/>
        </authorList>
    </citation>
    <scope>NUCLEOTIDE SEQUENCE [LARGE SCALE GENOMIC DNA]</scope>
    <source>
        <strain evidence="2">cv. Chinese Spring</strain>
    </source>
</reference>
<dbReference type="EnsemblPlants" id="TraesCS7A02G384300.1">
    <property type="protein sequence ID" value="TraesCS7A02G384300.1"/>
    <property type="gene ID" value="TraesCS7A02G384300"/>
</dbReference>
<feature type="region of interest" description="Disordered" evidence="1">
    <location>
        <begin position="72"/>
        <end position="103"/>
    </location>
</feature>